<gene>
    <name evidence="2" type="ORF">ENH64_04765</name>
</gene>
<dbReference type="PIRSF" id="PIRSF006257">
    <property type="entry name" value="UCP006257"/>
    <property type="match status" value="1"/>
</dbReference>
<dbReference type="GO" id="GO:0044010">
    <property type="term" value="P:single-species biofilm formation"/>
    <property type="evidence" value="ECO:0007669"/>
    <property type="project" value="TreeGrafter"/>
</dbReference>
<feature type="domain" description="YqcC-like" evidence="1">
    <location>
        <begin position="2"/>
        <end position="97"/>
    </location>
</feature>
<dbReference type="SUPFAM" id="SSF158452">
    <property type="entry name" value="YqcC-like"/>
    <property type="match status" value="1"/>
</dbReference>
<dbReference type="PANTHER" id="PTHR39586">
    <property type="entry name" value="CYTOPLASMIC PROTEIN-RELATED"/>
    <property type="match status" value="1"/>
</dbReference>
<reference evidence="2" key="1">
    <citation type="journal article" date="2020" name="mSystems">
        <title>Genome- and Community-Level Interaction Insights into Carbon Utilization and Element Cycling Functions of Hydrothermarchaeota in Hydrothermal Sediment.</title>
        <authorList>
            <person name="Zhou Z."/>
            <person name="Liu Y."/>
            <person name="Xu W."/>
            <person name="Pan J."/>
            <person name="Luo Z.H."/>
            <person name="Li M."/>
        </authorList>
    </citation>
    <scope>NUCLEOTIDE SEQUENCE [LARGE SCALE GENOMIC DNA]</scope>
    <source>
        <strain evidence="2">HyVt-324</strain>
    </source>
</reference>
<dbReference type="EMBL" id="DRFO01000015">
    <property type="protein sequence ID" value="HDZ55772.1"/>
    <property type="molecule type" value="Genomic_DNA"/>
</dbReference>
<protein>
    <submittedName>
        <fullName evidence="2">YqcC family protein</fullName>
    </submittedName>
</protein>
<dbReference type="Proteomes" id="UP000885703">
    <property type="component" value="Unassembled WGS sequence"/>
</dbReference>
<dbReference type="Gene3D" id="1.20.1440.40">
    <property type="entry name" value="YqcC-like"/>
    <property type="match status" value="1"/>
</dbReference>
<dbReference type="InterPro" id="IPR036814">
    <property type="entry name" value="YqcC-like_sf"/>
</dbReference>
<dbReference type="InterPro" id="IPR007384">
    <property type="entry name" value="UCP006257"/>
</dbReference>
<dbReference type="AlphaFoldDB" id="A0A7V1FRM4"/>
<name>A0A7V1FRM4_9GAMM</name>
<proteinExistence type="predicted"/>
<dbReference type="Pfam" id="PF04287">
    <property type="entry name" value="DUF446"/>
    <property type="match status" value="1"/>
</dbReference>
<comment type="caution">
    <text evidence="2">The sequence shown here is derived from an EMBL/GenBank/DDBJ whole genome shotgun (WGS) entry which is preliminary data.</text>
</comment>
<evidence type="ECO:0000313" key="2">
    <source>
        <dbReference type="EMBL" id="HDZ55772.1"/>
    </source>
</evidence>
<dbReference type="InterPro" id="IPR023376">
    <property type="entry name" value="YqcC-like_dom"/>
</dbReference>
<organism evidence="2">
    <name type="scientific">Halopseudomonas xinjiangensis</name>
    <dbReference type="NCBI Taxonomy" id="487184"/>
    <lineage>
        <taxon>Bacteria</taxon>
        <taxon>Pseudomonadati</taxon>
        <taxon>Pseudomonadota</taxon>
        <taxon>Gammaproteobacteria</taxon>
        <taxon>Pseudomonadales</taxon>
        <taxon>Pseudomonadaceae</taxon>
        <taxon>Halopseudomonas</taxon>
    </lineage>
</organism>
<evidence type="ECO:0000259" key="1">
    <source>
        <dbReference type="Pfam" id="PF04287"/>
    </source>
</evidence>
<dbReference type="PANTHER" id="PTHR39586:SF1">
    <property type="entry name" value="CYTOPLASMIC PROTEIN"/>
    <property type="match status" value="1"/>
</dbReference>
<accession>A0A7V1FRM4</accession>
<sequence>MADAILDLQQELRLQGLWAQHAPSAERLASSLPFSVDTLSYDQWLQWTFIPRMVAIIEHGAELPSSFSIAPMGEEAFAYLGRGRFALIEILQRIDRLASKLG</sequence>